<reference evidence="1 2" key="1">
    <citation type="journal article" date="2013" name="Curr. Biol.">
        <title>The Genome of the Foraminiferan Reticulomyxa filosa.</title>
        <authorList>
            <person name="Glockner G."/>
            <person name="Hulsmann N."/>
            <person name="Schleicher M."/>
            <person name="Noegel A.A."/>
            <person name="Eichinger L."/>
            <person name="Gallinger C."/>
            <person name="Pawlowski J."/>
            <person name="Sierra R."/>
            <person name="Euteneuer U."/>
            <person name="Pillet L."/>
            <person name="Moustafa A."/>
            <person name="Platzer M."/>
            <person name="Groth M."/>
            <person name="Szafranski K."/>
            <person name="Schliwa M."/>
        </authorList>
    </citation>
    <scope>NUCLEOTIDE SEQUENCE [LARGE SCALE GENOMIC DNA]</scope>
</reference>
<dbReference type="EMBL" id="ASPP01006237">
    <property type="protein sequence ID" value="ETO29133.1"/>
    <property type="molecule type" value="Genomic_DNA"/>
</dbReference>
<proteinExistence type="predicted"/>
<keyword evidence="2" id="KW-1185">Reference proteome</keyword>
<gene>
    <name evidence="1" type="ORF">RFI_07993</name>
</gene>
<protein>
    <submittedName>
        <fullName evidence="1">Uncharacterized protein</fullName>
    </submittedName>
</protein>
<dbReference type="AlphaFoldDB" id="X6NT47"/>
<name>X6NT47_RETFI</name>
<comment type="caution">
    <text evidence="1">The sequence shown here is derived from an EMBL/GenBank/DDBJ whole genome shotgun (WGS) entry which is preliminary data.</text>
</comment>
<accession>X6NT47</accession>
<evidence type="ECO:0000313" key="2">
    <source>
        <dbReference type="Proteomes" id="UP000023152"/>
    </source>
</evidence>
<dbReference type="Proteomes" id="UP000023152">
    <property type="component" value="Unassembled WGS sequence"/>
</dbReference>
<organism evidence="1 2">
    <name type="scientific">Reticulomyxa filosa</name>
    <dbReference type="NCBI Taxonomy" id="46433"/>
    <lineage>
        <taxon>Eukaryota</taxon>
        <taxon>Sar</taxon>
        <taxon>Rhizaria</taxon>
        <taxon>Retaria</taxon>
        <taxon>Foraminifera</taxon>
        <taxon>Monothalamids</taxon>
        <taxon>Reticulomyxidae</taxon>
        <taxon>Reticulomyxa</taxon>
    </lineage>
</organism>
<evidence type="ECO:0000313" key="1">
    <source>
        <dbReference type="EMBL" id="ETO29133.1"/>
    </source>
</evidence>
<sequence length="135" mass="15533">MTEMEESLEKHTEELGKRVQNSIIKFRDIENTGDLINAGVSPNLFIANFQPVVLFTFFFLVPFSNKQEEKEAVATTQEAKKGEWIGFNYEQKRTEIKGLIEQLLDCANEVDESNKDLQVPFFAQTKPNCKSFHLI</sequence>